<name>A0A6P7HGZ3_9TELE</name>
<sequence>MEEEKPWALISEVGGDLGYLEELADIVKRHFQVVCYKDFLQNPELHGSRIQAVLSWKYHPAAEPSLLRLLPSLKVFASGGVGVDHLDVPFINSLGVKVANTPGVVSDSTADIAMGLLLASARKILQGHQIATDPKTDHIPQSLMGVEVTGSTLGIIGMGDIGYKIAQRSRGFEMKILYHNRTRRCATDEHAVGATFCQSLDDLLRTSDFIIIAVKLTPETVGLIGPRELSLMKPTATLVNISRGQVVDQDALVRALRAETICAAALDVTHPEPLPRDHPLLRLPNVLITPHIGINTYSTARRIVQRMVDNALAAVRGSPVPDEVKPQ</sequence>
<evidence type="ECO:0000256" key="1">
    <source>
        <dbReference type="ARBA" id="ARBA00005854"/>
    </source>
</evidence>
<dbReference type="InterPro" id="IPR050223">
    <property type="entry name" value="D-isomer_2-hydroxyacid_DH"/>
</dbReference>
<dbReference type="Proteomes" id="UP000515145">
    <property type="component" value="Chromosome 21"/>
</dbReference>
<feature type="domain" description="D-isomer specific 2-hydroxyacid dehydrogenase NAD-binding" evidence="6">
    <location>
        <begin position="114"/>
        <end position="293"/>
    </location>
</feature>
<evidence type="ECO:0000259" key="6">
    <source>
        <dbReference type="Pfam" id="PF02826"/>
    </source>
</evidence>
<dbReference type="PANTHER" id="PTHR10996">
    <property type="entry name" value="2-HYDROXYACID DEHYDROGENASE-RELATED"/>
    <property type="match status" value="1"/>
</dbReference>
<evidence type="ECO:0000256" key="4">
    <source>
        <dbReference type="RuleBase" id="RU003719"/>
    </source>
</evidence>
<feature type="domain" description="D-isomer specific 2-hydroxyacid dehydrogenase catalytic" evidence="5">
    <location>
        <begin position="25"/>
        <end position="324"/>
    </location>
</feature>
<dbReference type="InterPro" id="IPR006139">
    <property type="entry name" value="D-isomer_2_OHA_DH_cat_dom"/>
</dbReference>
<organism evidence="7 8">
    <name type="scientific">Parambassis ranga</name>
    <name type="common">Indian glassy fish</name>
    <dbReference type="NCBI Taxonomy" id="210632"/>
    <lineage>
        <taxon>Eukaryota</taxon>
        <taxon>Metazoa</taxon>
        <taxon>Chordata</taxon>
        <taxon>Craniata</taxon>
        <taxon>Vertebrata</taxon>
        <taxon>Euteleostomi</taxon>
        <taxon>Actinopterygii</taxon>
        <taxon>Neopterygii</taxon>
        <taxon>Teleostei</taxon>
        <taxon>Neoteleostei</taxon>
        <taxon>Acanthomorphata</taxon>
        <taxon>Ovalentaria</taxon>
        <taxon>Ambassidae</taxon>
        <taxon>Parambassis</taxon>
    </lineage>
</organism>
<evidence type="ECO:0000313" key="8">
    <source>
        <dbReference type="RefSeq" id="XP_028249807.1"/>
    </source>
</evidence>
<dbReference type="GO" id="GO:0016618">
    <property type="term" value="F:hydroxypyruvate reductase [NAD(P)H] activity"/>
    <property type="evidence" value="ECO:0007669"/>
    <property type="project" value="TreeGrafter"/>
</dbReference>
<dbReference type="SUPFAM" id="SSF52283">
    <property type="entry name" value="Formate/glycerate dehydrogenase catalytic domain-like"/>
    <property type="match status" value="1"/>
</dbReference>
<evidence type="ECO:0000256" key="2">
    <source>
        <dbReference type="ARBA" id="ARBA00023002"/>
    </source>
</evidence>
<dbReference type="OrthoDB" id="298012at2759"/>
<protein>
    <recommendedName>
        <fullName evidence="3">Glyoxylate reductase/hydroxypyruvate reductase</fullName>
    </recommendedName>
</protein>
<dbReference type="GO" id="GO:0051287">
    <property type="term" value="F:NAD binding"/>
    <property type="evidence" value="ECO:0007669"/>
    <property type="project" value="InterPro"/>
</dbReference>
<dbReference type="RefSeq" id="XP_028249807.1">
    <property type="nucleotide sequence ID" value="XM_028394006.1"/>
</dbReference>
<dbReference type="GO" id="GO:0030267">
    <property type="term" value="F:glyoxylate reductase (NADPH) activity"/>
    <property type="evidence" value="ECO:0007669"/>
    <property type="project" value="TreeGrafter"/>
</dbReference>
<accession>A0A6P7HGZ3</accession>
<gene>
    <name evidence="8 9" type="primary">LOC114426530</name>
</gene>
<dbReference type="RefSeq" id="XP_028249808.1">
    <property type="nucleotide sequence ID" value="XM_028394007.1"/>
</dbReference>
<dbReference type="AlphaFoldDB" id="A0A6P7HGZ3"/>
<evidence type="ECO:0000259" key="5">
    <source>
        <dbReference type="Pfam" id="PF00389"/>
    </source>
</evidence>
<proteinExistence type="inferred from homology"/>
<reference evidence="8 9" key="1">
    <citation type="submission" date="2025-04" db="UniProtKB">
        <authorList>
            <consortium name="RefSeq"/>
        </authorList>
    </citation>
    <scope>IDENTIFICATION</scope>
</reference>
<keyword evidence="2 4" id="KW-0560">Oxidoreductase</keyword>
<dbReference type="InterPro" id="IPR036291">
    <property type="entry name" value="NAD(P)-bd_dom_sf"/>
</dbReference>
<dbReference type="SUPFAM" id="SSF51735">
    <property type="entry name" value="NAD(P)-binding Rossmann-fold domains"/>
    <property type="match status" value="1"/>
</dbReference>
<comment type="similarity">
    <text evidence="1 4">Belongs to the D-isomer specific 2-hydroxyacid dehydrogenase family.</text>
</comment>
<dbReference type="GeneID" id="114426530"/>
<dbReference type="PANTHER" id="PTHR10996:SF257">
    <property type="entry name" value="GLYOXYLATE REDUCTASE 1"/>
    <property type="match status" value="1"/>
</dbReference>
<keyword evidence="7" id="KW-1185">Reference proteome</keyword>
<dbReference type="FunFam" id="3.40.50.720:FF:000026">
    <property type="entry name" value="Glyoxylate/hydroxypyruvate reductase B"/>
    <property type="match status" value="1"/>
</dbReference>
<dbReference type="Gene3D" id="3.40.50.720">
    <property type="entry name" value="NAD(P)-binding Rossmann-like Domain"/>
    <property type="match status" value="2"/>
</dbReference>
<evidence type="ECO:0000313" key="7">
    <source>
        <dbReference type="Proteomes" id="UP000515145"/>
    </source>
</evidence>
<dbReference type="Pfam" id="PF00389">
    <property type="entry name" value="2-Hacid_dh"/>
    <property type="match status" value="1"/>
</dbReference>
<evidence type="ECO:0000313" key="9">
    <source>
        <dbReference type="RefSeq" id="XP_028249808.1"/>
    </source>
</evidence>
<dbReference type="GO" id="GO:0005829">
    <property type="term" value="C:cytosol"/>
    <property type="evidence" value="ECO:0007669"/>
    <property type="project" value="TreeGrafter"/>
</dbReference>
<evidence type="ECO:0000256" key="3">
    <source>
        <dbReference type="ARBA" id="ARBA00073306"/>
    </source>
</evidence>
<dbReference type="Pfam" id="PF02826">
    <property type="entry name" value="2-Hacid_dh_C"/>
    <property type="match status" value="1"/>
</dbReference>
<dbReference type="InterPro" id="IPR006140">
    <property type="entry name" value="D-isomer_DH_NAD-bd"/>
</dbReference>